<dbReference type="Gene3D" id="3.30.40.10">
    <property type="entry name" value="Zinc/RING finger domain, C3HC4 (zinc finger)"/>
    <property type="match status" value="1"/>
</dbReference>
<protein>
    <submittedName>
        <fullName evidence="1">Uncharacterized protein</fullName>
    </submittedName>
</protein>
<keyword evidence="2" id="KW-1185">Reference proteome</keyword>
<dbReference type="InterPro" id="IPR013083">
    <property type="entry name" value="Znf_RING/FYVE/PHD"/>
</dbReference>
<dbReference type="CDD" id="cd15517">
    <property type="entry name" value="PHD_TCF19_like"/>
    <property type="match status" value="1"/>
</dbReference>
<proteinExistence type="predicted"/>
<dbReference type="SUPFAM" id="SSF57903">
    <property type="entry name" value="FYVE/PHD zinc finger"/>
    <property type="match status" value="1"/>
</dbReference>
<reference evidence="2" key="1">
    <citation type="submission" date="2023-01" db="EMBL/GenBank/DDBJ databases">
        <title>Key to firefly adult light organ development and bioluminescence: homeobox transcription factors regulate luciferase expression and transportation to peroxisome.</title>
        <authorList>
            <person name="Fu X."/>
        </authorList>
    </citation>
    <scope>NUCLEOTIDE SEQUENCE [LARGE SCALE GENOMIC DNA]</scope>
</reference>
<evidence type="ECO:0000313" key="2">
    <source>
        <dbReference type="Proteomes" id="UP001353858"/>
    </source>
</evidence>
<dbReference type="AlphaFoldDB" id="A0AAN7PB97"/>
<sequence>MSLGTNIERPICAQLQAKTNPVKKIPDLSAQQLFKFKYNSSSSDSSAEVEFDDEGLQHQDSSDDELCVICGEYGKGRETWFRCTSCGKWAHKDCSGVDKPTCYKARFSINTDKQGFLLEDNVVEVGSSNEEWVKPVTHEATGNMLTLTFKDFVQTDDDVATAEEYTDDNFVQNCVSTCASGNNSEDEAD</sequence>
<accession>A0AAN7PB97</accession>
<organism evidence="1 2">
    <name type="scientific">Aquatica leii</name>
    <dbReference type="NCBI Taxonomy" id="1421715"/>
    <lineage>
        <taxon>Eukaryota</taxon>
        <taxon>Metazoa</taxon>
        <taxon>Ecdysozoa</taxon>
        <taxon>Arthropoda</taxon>
        <taxon>Hexapoda</taxon>
        <taxon>Insecta</taxon>
        <taxon>Pterygota</taxon>
        <taxon>Neoptera</taxon>
        <taxon>Endopterygota</taxon>
        <taxon>Coleoptera</taxon>
        <taxon>Polyphaga</taxon>
        <taxon>Elateriformia</taxon>
        <taxon>Elateroidea</taxon>
        <taxon>Lampyridae</taxon>
        <taxon>Luciolinae</taxon>
        <taxon>Aquatica</taxon>
    </lineage>
</organism>
<comment type="caution">
    <text evidence="1">The sequence shown here is derived from an EMBL/GenBank/DDBJ whole genome shotgun (WGS) entry which is preliminary data.</text>
</comment>
<name>A0AAN7PB97_9COLE</name>
<dbReference type="Proteomes" id="UP001353858">
    <property type="component" value="Unassembled WGS sequence"/>
</dbReference>
<evidence type="ECO:0000313" key="1">
    <source>
        <dbReference type="EMBL" id="KAK4880793.1"/>
    </source>
</evidence>
<dbReference type="EMBL" id="JARPUR010000003">
    <property type="protein sequence ID" value="KAK4880793.1"/>
    <property type="molecule type" value="Genomic_DNA"/>
</dbReference>
<gene>
    <name evidence="1" type="ORF">RN001_008939</name>
</gene>
<dbReference type="InterPro" id="IPR011011">
    <property type="entry name" value="Znf_FYVE_PHD"/>
</dbReference>